<gene>
    <name evidence="1" type="ORF">nbrc107696_32630</name>
</gene>
<name>A0A7I9VC02_9ACTN</name>
<dbReference type="InterPro" id="IPR022468">
    <property type="entry name" value="PhnX-like"/>
</dbReference>
<protein>
    <submittedName>
        <fullName evidence="1">Phosphonoacetaldehyde hydrolase</fullName>
    </submittedName>
</protein>
<dbReference type="PANTHER" id="PTHR43434">
    <property type="entry name" value="PHOSPHOGLYCOLATE PHOSPHATASE"/>
    <property type="match status" value="1"/>
</dbReference>
<keyword evidence="1" id="KW-0378">Hydrolase</keyword>
<dbReference type="GO" id="GO:0006281">
    <property type="term" value="P:DNA repair"/>
    <property type="evidence" value="ECO:0007669"/>
    <property type="project" value="TreeGrafter"/>
</dbReference>
<keyword evidence="2" id="KW-1185">Reference proteome</keyword>
<dbReference type="EMBL" id="BJOV01000005">
    <property type="protein sequence ID" value="GEE02817.1"/>
    <property type="molecule type" value="Genomic_DNA"/>
</dbReference>
<dbReference type="Pfam" id="PF00702">
    <property type="entry name" value="Hydrolase"/>
    <property type="match status" value="1"/>
</dbReference>
<dbReference type="InterPro" id="IPR050155">
    <property type="entry name" value="HAD-like_hydrolase_sf"/>
</dbReference>
<accession>A0A7I9VC02</accession>
<dbReference type="Gene3D" id="3.40.50.1000">
    <property type="entry name" value="HAD superfamily/HAD-like"/>
    <property type="match status" value="1"/>
</dbReference>
<dbReference type="InterPro" id="IPR023214">
    <property type="entry name" value="HAD_sf"/>
</dbReference>
<evidence type="ECO:0000313" key="1">
    <source>
        <dbReference type="EMBL" id="GEE02817.1"/>
    </source>
</evidence>
<dbReference type="InterPro" id="IPR036412">
    <property type="entry name" value="HAD-like_sf"/>
</dbReference>
<evidence type="ECO:0000313" key="2">
    <source>
        <dbReference type="Proteomes" id="UP000444960"/>
    </source>
</evidence>
<dbReference type="OrthoDB" id="5504491at2"/>
<dbReference type="AlphaFoldDB" id="A0A7I9VC02"/>
<dbReference type="RefSeq" id="WP_161896452.1">
    <property type="nucleotide sequence ID" value="NZ_BJOV01000005.1"/>
</dbReference>
<dbReference type="SUPFAM" id="SSF56784">
    <property type="entry name" value="HAD-like"/>
    <property type="match status" value="1"/>
</dbReference>
<reference evidence="2" key="1">
    <citation type="submission" date="2019-06" db="EMBL/GenBank/DDBJ databases">
        <title>Gordonia isolated from sludge of a wastewater treatment plant.</title>
        <authorList>
            <person name="Tamura T."/>
            <person name="Aoyama K."/>
            <person name="Kang Y."/>
            <person name="Saito S."/>
            <person name="Akiyama N."/>
            <person name="Yazawa K."/>
            <person name="Gonoi T."/>
            <person name="Mikami Y."/>
        </authorList>
    </citation>
    <scope>NUCLEOTIDE SEQUENCE [LARGE SCALE GENOMIC DNA]</scope>
    <source>
        <strain evidence="2">NBRC 107696</strain>
    </source>
</reference>
<dbReference type="GO" id="GO:0005829">
    <property type="term" value="C:cytosol"/>
    <property type="evidence" value="ECO:0007669"/>
    <property type="project" value="TreeGrafter"/>
</dbReference>
<dbReference type="SFLD" id="SFLDS00003">
    <property type="entry name" value="Haloacid_Dehalogenase"/>
    <property type="match status" value="1"/>
</dbReference>
<comment type="caution">
    <text evidence="1">The sequence shown here is derived from an EMBL/GenBank/DDBJ whole genome shotgun (WGS) entry which is preliminary data.</text>
</comment>
<dbReference type="Proteomes" id="UP000444960">
    <property type="component" value="Unassembled WGS sequence"/>
</dbReference>
<dbReference type="PANTHER" id="PTHR43434:SF19">
    <property type="entry name" value="PHOSPHONOACETALDEHYDE HYDROLASE"/>
    <property type="match status" value="1"/>
</dbReference>
<proteinExistence type="predicted"/>
<organism evidence="1 2">
    <name type="scientific">Gordonia spumicola</name>
    <dbReference type="NCBI Taxonomy" id="589161"/>
    <lineage>
        <taxon>Bacteria</taxon>
        <taxon>Bacillati</taxon>
        <taxon>Actinomycetota</taxon>
        <taxon>Actinomycetes</taxon>
        <taxon>Mycobacteriales</taxon>
        <taxon>Gordoniaceae</taxon>
        <taxon>Gordonia</taxon>
    </lineage>
</organism>
<dbReference type="SFLD" id="SFLDG01129">
    <property type="entry name" value="C1.5:_HAD__Beta-PGM__Phosphata"/>
    <property type="match status" value="1"/>
</dbReference>
<dbReference type="NCBIfam" id="TIGR03351">
    <property type="entry name" value="PhnX-like"/>
    <property type="match status" value="1"/>
</dbReference>
<sequence>MIKLAAFDIAGTTVDDGGAVYEALRGCVEELGATVADADLSHWMGTDKVAAIENLARLGGVTLGRDEVLGAFARFQEILAERYRIDPPRAIPGVEELIARLRTAGVKVALTTGFDRAVAVPLLASLGWSTGGGDGVVLDAVITTDDVPAGRPAPYMIFRAMEATGVVDTAAVLAAGDTAVDVQAADNAGAISVGVLTGQTPAETLEAVGADHVLDSVVDIVKLPGIL</sequence>
<dbReference type="GO" id="GO:0008967">
    <property type="term" value="F:phosphoglycolate phosphatase activity"/>
    <property type="evidence" value="ECO:0007669"/>
    <property type="project" value="TreeGrafter"/>
</dbReference>